<evidence type="ECO:0000313" key="3">
    <source>
        <dbReference type="Proteomes" id="UP000186817"/>
    </source>
</evidence>
<keyword evidence="3" id="KW-1185">Reference proteome</keyword>
<dbReference type="AlphaFoldDB" id="A0A1Q9BWB4"/>
<organism evidence="2 3">
    <name type="scientific">Symbiodinium microadriaticum</name>
    <name type="common">Dinoflagellate</name>
    <name type="synonym">Zooxanthella microadriatica</name>
    <dbReference type="NCBI Taxonomy" id="2951"/>
    <lineage>
        <taxon>Eukaryota</taxon>
        <taxon>Sar</taxon>
        <taxon>Alveolata</taxon>
        <taxon>Dinophyceae</taxon>
        <taxon>Suessiales</taxon>
        <taxon>Symbiodiniaceae</taxon>
        <taxon>Symbiodinium</taxon>
    </lineage>
</organism>
<dbReference type="Proteomes" id="UP000186817">
    <property type="component" value="Unassembled WGS sequence"/>
</dbReference>
<dbReference type="EMBL" id="LSRX01002974">
    <property type="protein sequence ID" value="OLP74959.1"/>
    <property type="molecule type" value="Genomic_DNA"/>
</dbReference>
<accession>A0A1Q9BWB4</accession>
<evidence type="ECO:0000256" key="1">
    <source>
        <dbReference type="SAM" id="MobiDB-lite"/>
    </source>
</evidence>
<name>A0A1Q9BWB4_SYMMI</name>
<feature type="region of interest" description="Disordered" evidence="1">
    <location>
        <begin position="98"/>
        <end position="134"/>
    </location>
</feature>
<gene>
    <name evidence="2" type="ORF">AK812_SmicGene45339</name>
</gene>
<reference evidence="2 3" key="1">
    <citation type="submission" date="2016-02" db="EMBL/GenBank/DDBJ databases">
        <title>Genome analysis of coral dinoflagellate symbionts highlights evolutionary adaptations to a symbiotic lifestyle.</title>
        <authorList>
            <person name="Aranda M."/>
            <person name="Li Y."/>
            <person name="Liew Y.J."/>
            <person name="Baumgarten S."/>
            <person name="Simakov O."/>
            <person name="Wilson M."/>
            <person name="Piel J."/>
            <person name="Ashoor H."/>
            <person name="Bougouffa S."/>
            <person name="Bajic V.B."/>
            <person name="Ryu T."/>
            <person name="Ravasi T."/>
            <person name="Bayer T."/>
            <person name="Micklem G."/>
            <person name="Kim H."/>
            <person name="Bhak J."/>
            <person name="Lajeunesse T.C."/>
            <person name="Voolstra C.R."/>
        </authorList>
    </citation>
    <scope>NUCLEOTIDE SEQUENCE [LARGE SCALE GENOMIC DNA]</scope>
    <source>
        <strain evidence="2 3">CCMP2467</strain>
    </source>
</reference>
<feature type="non-terminal residue" evidence="2">
    <location>
        <position position="1"/>
    </location>
</feature>
<proteinExistence type="predicted"/>
<comment type="caution">
    <text evidence="2">The sequence shown here is derived from an EMBL/GenBank/DDBJ whole genome shotgun (WGS) entry which is preliminary data.</text>
</comment>
<sequence length="134" mass="14315">TVINFHLPVDVTRYIHRVGRTAPAAKICFESGGCMCRSIRVQWATINLRSGCRLFLLRRPVIPPSPRAKRLLAPHTPTAAMGDVTLCLLLHANGAEAATNGGNPLHPPGWSHGTGGEDLFGVSGGEEGKGRLEN</sequence>
<evidence type="ECO:0000313" key="2">
    <source>
        <dbReference type="EMBL" id="OLP74959.1"/>
    </source>
</evidence>
<feature type="compositionally biased region" description="Gly residues" evidence="1">
    <location>
        <begin position="112"/>
        <end position="125"/>
    </location>
</feature>
<evidence type="ECO:0008006" key="4">
    <source>
        <dbReference type="Google" id="ProtNLM"/>
    </source>
</evidence>
<protein>
    <recommendedName>
        <fullName evidence="4">Helicase C-terminal domain-containing protein</fullName>
    </recommendedName>
</protein>